<name>A0A479ZT99_PLAAG</name>
<dbReference type="PROSITE" id="PS50987">
    <property type="entry name" value="HTH_ARSR_2"/>
    <property type="match status" value="1"/>
</dbReference>
<dbReference type="GO" id="GO:0003677">
    <property type="term" value="F:DNA binding"/>
    <property type="evidence" value="ECO:0007669"/>
    <property type="project" value="UniProtKB-KW"/>
</dbReference>
<dbReference type="PRINTS" id="PR00778">
    <property type="entry name" value="HTHARSR"/>
</dbReference>
<feature type="domain" description="HTH arsR-type" evidence="4">
    <location>
        <begin position="16"/>
        <end position="111"/>
    </location>
</feature>
<protein>
    <submittedName>
        <fullName evidence="5">Transcriptional regulatory protein ArsR family</fullName>
    </submittedName>
</protein>
<evidence type="ECO:0000259" key="4">
    <source>
        <dbReference type="PROSITE" id="PS50987"/>
    </source>
</evidence>
<evidence type="ECO:0000313" key="6">
    <source>
        <dbReference type="Proteomes" id="UP000299794"/>
    </source>
</evidence>
<accession>A0A479ZT99</accession>
<dbReference type="CDD" id="cd00090">
    <property type="entry name" value="HTH_ARSR"/>
    <property type="match status" value="1"/>
</dbReference>
<dbReference type="InterPro" id="IPR036388">
    <property type="entry name" value="WH-like_DNA-bd_sf"/>
</dbReference>
<dbReference type="NCBIfam" id="NF033788">
    <property type="entry name" value="HTH_metalloreg"/>
    <property type="match status" value="1"/>
</dbReference>
<dbReference type="PANTHER" id="PTHR33154:SF25">
    <property type="entry name" value="LMO0101 PROTEIN"/>
    <property type="match status" value="1"/>
</dbReference>
<dbReference type="SMART" id="SM00418">
    <property type="entry name" value="HTH_ARSR"/>
    <property type="match status" value="1"/>
</dbReference>
<dbReference type="InterPro" id="IPR011991">
    <property type="entry name" value="ArsR-like_HTH"/>
</dbReference>
<dbReference type="InterPro" id="IPR036390">
    <property type="entry name" value="WH_DNA-bd_sf"/>
</dbReference>
<dbReference type="SUPFAM" id="SSF46785">
    <property type="entry name" value="Winged helix' DNA-binding domain"/>
    <property type="match status" value="1"/>
</dbReference>
<evidence type="ECO:0000256" key="1">
    <source>
        <dbReference type="ARBA" id="ARBA00023015"/>
    </source>
</evidence>
<comment type="caution">
    <text evidence="5">The sequence shown here is derived from an EMBL/GenBank/DDBJ whole genome shotgun (WGS) entry which is preliminary data.</text>
</comment>
<dbReference type="Pfam" id="PF12840">
    <property type="entry name" value="HTH_20"/>
    <property type="match status" value="1"/>
</dbReference>
<reference evidence="6" key="1">
    <citation type="submission" date="2019-02" db="EMBL/GenBank/DDBJ databases">
        <title>Draft genome sequence of Planktothrix agardhii NIES-905.</title>
        <authorList>
            <person name="Yamaguchi H."/>
            <person name="Suzuki S."/>
            <person name="Kawachi M."/>
        </authorList>
    </citation>
    <scope>NUCLEOTIDE SEQUENCE [LARGE SCALE GENOMIC DNA]</scope>
    <source>
        <strain evidence="6">CCAP 1459/11A</strain>
    </source>
</reference>
<evidence type="ECO:0000256" key="2">
    <source>
        <dbReference type="ARBA" id="ARBA00023125"/>
    </source>
</evidence>
<proteinExistence type="predicted"/>
<dbReference type="EMBL" id="BJCD01000012">
    <property type="protein sequence ID" value="GCL34693.1"/>
    <property type="molecule type" value="Genomic_DNA"/>
</dbReference>
<organism evidence="5 6">
    <name type="scientific">Planktothrix agardhii CCAP 1459/11A</name>
    <dbReference type="NCBI Taxonomy" id="282420"/>
    <lineage>
        <taxon>Bacteria</taxon>
        <taxon>Bacillati</taxon>
        <taxon>Cyanobacteriota</taxon>
        <taxon>Cyanophyceae</taxon>
        <taxon>Oscillatoriophycideae</taxon>
        <taxon>Oscillatoriales</taxon>
        <taxon>Microcoleaceae</taxon>
        <taxon>Planktothrix</taxon>
    </lineage>
</organism>
<evidence type="ECO:0000256" key="3">
    <source>
        <dbReference type="ARBA" id="ARBA00023163"/>
    </source>
</evidence>
<dbReference type="InterPro" id="IPR001845">
    <property type="entry name" value="HTH_ArsR_DNA-bd_dom"/>
</dbReference>
<keyword evidence="3" id="KW-0804">Transcription</keyword>
<sequence length="111" mass="12505">MSDSCENLHTYSPLTVTISDTEKRAKIFAALGDPTRLRIIEMLARQEEMSGSKVASRAGISLALFCHHSKILAEAGLIQIRKDGQTKYNSINWNVLEECFQGLMRSEFKKE</sequence>
<keyword evidence="1" id="KW-0805">Transcription regulation</keyword>
<dbReference type="PANTHER" id="PTHR33154">
    <property type="entry name" value="TRANSCRIPTIONAL REGULATOR, ARSR FAMILY"/>
    <property type="match status" value="1"/>
</dbReference>
<evidence type="ECO:0000313" key="5">
    <source>
        <dbReference type="EMBL" id="GCL34693.1"/>
    </source>
</evidence>
<dbReference type="Proteomes" id="UP000299794">
    <property type="component" value="Unassembled WGS sequence"/>
</dbReference>
<dbReference type="InterPro" id="IPR051081">
    <property type="entry name" value="HTH_MetalResp_TranReg"/>
</dbReference>
<keyword evidence="2" id="KW-0238">DNA-binding</keyword>
<gene>
    <name evidence="5" type="ORF">PA905_39190</name>
</gene>
<dbReference type="Gene3D" id="1.10.10.10">
    <property type="entry name" value="Winged helix-like DNA-binding domain superfamily/Winged helix DNA-binding domain"/>
    <property type="match status" value="1"/>
</dbReference>
<dbReference type="RefSeq" id="WP_043937722.1">
    <property type="nucleotide sequence ID" value="NZ_BJCD01000012.1"/>
</dbReference>
<dbReference type="AlphaFoldDB" id="A0A479ZT99"/>
<dbReference type="GO" id="GO:0003700">
    <property type="term" value="F:DNA-binding transcription factor activity"/>
    <property type="evidence" value="ECO:0007669"/>
    <property type="project" value="InterPro"/>
</dbReference>